<comment type="caution">
    <text evidence="10">The sequence shown here is derived from an EMBL/GenBank/DDBJ whole genome shotgun (WGS) entry which is preliminary data.</text>
</comment>
<keyword evidence="6 10" id="KW-0418">Kinase</keyword>
<evidence type="ECO:0000313" key="11">
    <source>
        <dbReference type="Proteomes" id="UP000321685"/>
    </source>
</evidence>
<evidence type="ECO:0000256" key="1">
    <source>
        <dbReference type="ARBA" id="ARBA00006479"/>
    </source>
</evidence>
<evidence type="ECO:0000256" key="5">
    <source>
        <dbReference type="ARBA" id="ARBA00022741"/>
    </source>
</evidence>
<dbReference type="InterPro" id="IPR004654">
    <property type="entry name" value="ROK_glcA"/>
</dbReference>
<keyword evidence="5" id="KW-0547">Nucleotide-binding</keyword>
<evidence type="ECO:0000313" key="10">
    <source>
        <dbReference type="EMBL" id="GEL25675.1"/>
    </source>
</evidence>
<name>A0A511DLJ2_9PSEU</name>
<sequence>MTAVLRGVGGDSDSTSSATDQPVTIGVDAGGTKITAGVVDRSGAILAGLRRPTPREDAAQIRETIVGMVEELRAGYNAVAIGVAAAGFVDADRSTIRFAPNLSWRNAPLREELEQRTGLPVVVENDANAAAWGEARFGAGRGHDHLVALTVGTGVGGGIVANDVVIRGHFGAAAEVGHIVMVPNGRACPCGLRGCLEQYASGRALARHARSIATAAPTSAAGLITRAGGRVDAIDGTTVTAAALEGDPTSLRAFEEVGSWLGRGIAQLAAVLDPALFVLSGGVTRAGKLLLEPAVTAYHQNVTGRGLRPLARVELAELGADAGLVGVADLAAIADIEAEPYARVSDSSSSP</sequence>
<evidence type="ECO:0000256" key="8">
    <source>
        <dbReference type="ARBA" id="ARBA00032386"/>
    </source>
</evidence>
<evidence type="ECO:0000256" key="4">
    <source>
        <dbReference type="ARBA" id="ARBA00022679"/>
    </source>
</evidence>
<dbReference type="Pfam" id="PF00480">
    <property type="entry name" value="ROK"/>
    <property type="match status" value="1"/>
</dbReference>
<dbReference type="InterPro" id="IPR000600">
    <property type="entry name" value="ROK"/>
</dbReference>
<keyword evidence="4" id="KW-0808">Transferase</keyword>
<protein>
    <recommendedName>
        <fullName evidence="3">Glucokinase</fullName>
        <ecNumber evidence="2">2.7.1.2</ecNumber>
    </recommendedName>
    <alternativeName>
        <fullName evidence="8">Glucose kinase</fullName>
    </alternativeName>
</protein>
<dbReference type="InterPro" id="IPR049874">
    <property type="entry name" value="ROK_cs"/>
</dbReference>
<organism evidence="10 11">
    <name type="scientific">Pseudonocardia sulfidoxydans NBRC 16205</name>
    <dbReference type="NCBI Taxonomy" id="1223511"/>
    <lineage>
        <taxon>Bacteria</taxon>
        <taxon>Bacillati</taxon>
        <taxon>Actinomycetota</taxon>
        <taxon>Actinomycetes</taxon>
        <taxon>Pseudonocardiales</taxon>
        <taxon>Pseudonocardiaceae</taxon>
        <taxon>Pseudonocardia</taxon>
    </lineage>
</organism>
<dbReference type="CDD" id="cd24061">
    <property type="entry name" value="ASKHA_NBD_ROK_SgGLK-like"/>
    <property type="match status" value="1"/>
</dbReference>
<evidence type="ECO:0000256" key="7">
    <source>
        <dbReference type="ARBA" id="ARBA00022840"/>
    </source>
</evidence>
<dbReference type="GO" id="GO:0006096">
    <property type="term" value="P:glycolytic process"/>
    <property type="evidence" value="ECO:0007669"/>
    <property type="project" value="InterPro"/>
</dbReference>
<evidence type="ECO:0000256" key="3">
    <source>
        <dbReference type="ARBA" id="ARBA00014701"/>
    </source>
</evidence>
<gene>
    <name evidence="10" type="ORF">PSU4_46290</name>
</gene>
<dbReference type="OrthoDB" id="8772678at2"/>
<dbReference type="PANTHER" id="PTHR18964">
    <property type="entry name" value="ROK (REPRESSOR, ORF, KINASE) FAMILY"/>
    <property type="match status" value="1"/>
</dbReference>
<evidence type="ECO:0000256" key="9">
    <source>
        <dbReference type="SAM" id="MobiDB-lite"/>
    </source>
</evidence>
<dbReference type="GO" id="GO:0004340">
    <property type="term" value="F:glucokinase activity"/>
    <property type="evidence" value="ECO:0007669"/>
    <property type="project" value="UniProtKB-EC"/>
</dbReference>
<dbReference type="NCBIfam" id="TIGR00744">
    <property type="entry name" value="ROK_glcA_fam"/>
    <property type="match status" value="1"/>
</dbReference>
<dbReference type="Gene3D" id="3.30.420.40">
    <property type="match status" value="2"/>
</dbReference>
<keyword evidence="7" id="KW-0067">ATP-binding</keyword>
<comment type="similarity">
    <text evidence="1">Belongs to the ROK (NagC/XylR) family.</text>
</comment>
<dbReference type="SUPFAM" id="SSF53067">
    <property type="entry name" value="Actin-like ATPase domain"/>
    <property type="match status" value="1"/>
</dbReference>
<dbReference type="GO" id="GO:0005524">
    <property type="term" value="F:ATP binding"/>
    <property type="evidence" value="ECO:0007669"/>
    <property type="project" value="UniProtKB-KW"/>
</dbReference>
<feature type="region of interest" description="Disordered" evidence="9">
    <location>
        <begin position="1"/>
        <end position="23"/>
    </location>
</feature>
<dbReference type="RefSeq" id="WP_147112308.1">
    <property type="nucleotide sequence ID" value="NZ_BJVJ01000060.1"/>
</dbReference>
<keyword evidence="11" id="KW-1185">Reference proteome</keyword>
<dbReference type="InterPro" id="IPR043129">
    <property type="entry name" value="ATPase_NBD"/>
</dbReference>
<proteinExistence type="inferred from homology"/>
<dbReference type="PANTHER" id="PTHR18964:SF173">
    <property type="entry name" value="GLUCOKINASE"/>
    <property type="match status" value="1"/>
</dbReference>
<dbReference type="Proteomes" id="UP000321685">
    <property type="component" value="Unassembled WGS sequence"/>
</dbReference>
<reference evidence="10 11" key="1">
    <citation type="submission" date="2019-07" db="EMBL/GenBank/DDBJ databases">
        <title>Whole genome shotgun sequence of Pseudonocardia sulfidoxydans NBRC 16205.</title>
        <authorList>
            <person name="Hosoyama A."/>
            <person name="Uohara A."/>
            <person name="Ohji S."/>
            <person name="Ichikawa N."/>
        </authorList>
    </citation>
    <scope>NUCLEOTIDE SEQUENCE [LARGE SCALE GENOMIC DNA]</scope>
    <source>
        <strain evidence="10 11">NBRC 16205</strain>
    </source>
</reference>
<dbReference type="PROSITE" id="PS01125">
    <property type="entry name" value="ROK"/>
    <property type="match status" value="1"/>
</dbReference>
<evidence type="ECO:0000256" key="2">
    <source>
        <dbReference type="ARBA" id="ARBA00012323"/>
    </source>
</evidence>
<dbReference type="AlphaFoldDB" id="A0A511DLJ2"/>
<dbReference type="EC" id="2.7.1.2" evidence="2"/>
<dbReference type="EMBL" id="BJVJ01000060">
    <property type="protein sequence ID" value="GEL25675.1"/>
    <property type="molecule type" value="Genomic_DNA"/>
</dbReference>
<accession>A0A511DLJ2</accession>
<feature type="compositionally biased region" description="Low complexity" evidence="9">
    <location>
        <begin position="11"/>
        <end position="20"/>
    </location>
</feature>
<evidence type="ECO:0000256" key="6">
    <source>
        <dbReference type="ARBA" id="ARBA00022777"/>
    </source>
</evidence>
<dbReference type="GO" id="GO:0005737">
    <property type="term" value="C:cytoplasm"/>
    <property type="evidence" value="ECO:0007669"/>
    <property type="project" value="InterPro"/>
</dbReference>